<dbReference type="AlphaFoldDB" id="A0A9D1DD68"/>
<gene>
    <name evidence="2" type="ORF">IAB36_07060</name>
</gene>
<reference evidence="2" key="2">
    <citation type="journal article" date="2021" name="PeerJ">
        <title>Extensive microbial diversity within the chicken gut microbiome revealed by metagenomics and culture.</title>
        <authorList>
            <person name="Gilroy R."/>
            <person name="Ravi A."/>
            <person name="Getino M."/>
            <person name="Pursley I."/>
            <person name="Horton D.L."/>
            <person name="Alikhan N.F."/>
            <person name="Baker D."/>
            <person name="Gharbi K."/>
            <person name="Hall N."/>
            <person name="Watson M."/>
            <person name="Adriaenssens E.M."/>
            <person name="Foster-Nyarko E."/>
            <person name="Jarju S."/>
            <person name="Secka A."/>
            <person name="Antonio M."/>
            <person name="Oren A."/>
            <person name="Chaudhuri R.R."/>
            <person name="La Ragione R."/>
            <person name="Hildebrand F."/>
            <person name="Pallen M.J."/>
        </authorList>
    </citation>
    <scope>NUCLEOTIDE SEQUENCE</scope>
    <source>
        <strain evidence="2">CHK184-25365</strain>
    </source>
</reference>
<sequence length="190" mass="20426">MAHAHSHSSKKHKKLWLLLAAAVAVGLVVTLLVLWLNRPAVPVSTQGALDGTTPFTCTVNLHTGDFDATGTLERTQPGEYRFTLSQPQELEGLVAQYGAEGLKLSFHGLEFSPEVETLNPRNLAAVLPQLWEACCTPEGLTLEGDTLTGTIRDAEFTAKLGGEGGLTEFTLEDYNLTGAVSDFVWNEASS</sequence>
<comment type="caution">
    <text evidence="2">The sequence shown here is derived from an EMBL/GenBank/DDBJ whole genome shotgun (WGS) entry which is preliminary data.</text>
</comment>
<name>A0A9D1DD68_9FIRM</name>
<protein>
    <submittedName>
        <fullName evidence="2">Uncharacterized protein</fullName>
    </submittedName>
</protein>
<accession>A0A9D1DD68</accession>
<feature type="transmembrane region" description="Helical" evidence="1">
    <location>
        <begin position="15"/>
        <end position="36"/>
    </location>
</feature>
<keyword evidence="1" id="KW-0472">Membrane</keyword>
<organism evidence="2 3">
    <name type="scientific">Candidatus Egerieicola pullicola</name>
    <dbReference type="NCBI Taxonomy" id="2840775"/>
    <lineage>
        <taxon>Bacteria</taxon>
        <taxon>Bacillati</taxon>
        <taxon>Bacillota</taxon>
        <taxon>Clostridia</taxon>
        <taxon>Eubacteriales</taxon>
        <taxon>Oscillospiraceae</taxon>
        <taxon>Oscillospiraceae incertae sedis</taxon>
        <taxon>Candidatus Egerieicola</taxon>
    </lineage>
</organism>
<dbReference type="EMBL" id="DVGY01000159">
    <property type="protein sequence ID" value="HIR41568.1"/>
    <property type="molecule type" value="Genomic_DNA"/>
</dbReference>
<evidence type="ECO:0000313" key="2">
    <source>
        <dbReference type="EMBL" id="HIR41568.1"/>
    </source>
</evidence>
<evidence type="ECO:0000313" key="3">
    <source>
        <dbReference type="Proteomes" id="UP000886749"/>
    </source>
</evidence>
<evidence type="ECO:0000256" key="1">
    <source>
        <dbReference type="SAM" id="Phobius"/>
    </source>
</evidence>
<reference evidence="2" key="1">
    <citation type="submission" date="2020-10" db="EMBL/GenBank/DDBJ databases">
        <authorList>
            <person name="Gilroy R."/>
        </authorList>
    </citation>
    <scope>NUCLEOTIDE SEQUENCE</scope>
    <source>
        <strain evidence="2">CHK184-25365</strain>
    </source>
</reference>
<keyword evidence="1" id="KW-1133">Transmembrane helix</keyword>
<dbReference type="Proteomes" id="UP000886749">
    <property type="component" value="Unassembled WGS sequence"/>
</dbReference>
<proteinExistence type="predicted"/>
<keyword evidence="1" id="KW-0812">Transmembrane</keyword>